<evidence type="ECO:0000259" key="8">
    <source>
        <dbReference type="Pfam" id="PF01694"/>
    </source>
</evidence>
<proteinExistence type="inferred from homology"/>
<comment type="subcellular location">
    <subcellularLocation>
        <location evidence="1">Membrane</location>
        <topology evidence="1">Multi-pass membrane protein</topology>
    </subcellularLocation>
</comment>
<dbReference type="InterPro" id="IPR035952">
    <property type="entry name" value="Rhomboid-like_sf"/>
</dbReference>
<name>A0A376FZK3_9FLAO</name>
<dbReference type="Gene3D" id="1.20.1540.10">
    <property type="entry name" value="Rhomboid-like"/>
    <property type="match status" value="1"/>
</dbReference>
<dbReference type="PANTHER" id="PTHR43731:SF14">
    <property type="entry name" value="PRESENILIN-ASSOCIATED RHOMBOID-LIKE PROTEIN, MITOCHONDRIAL"/>
    <property type="match status" value="1"/>
</dbReference>
<dbReference type="EMBL" id="UFXS01000001">
    <property type="protein sequence ID" value="STD53121.1"/>
    <property type="molecule type" value="Genomic_DNA"/>
</dbReference>
<dbReference type="GO" id="GO:0004252">
    <property type="term" value="F:serine-type endopeptidase activity"/>
    <property type="evidence" value="ECO:0007669"/>
    <property type="project" value="InterPro"/>
</dbReference>
<dbReference type="STRING" id="343874.GCA_000805695_00681"/>
<keyword evidence="5 7" id="KW-1133">Transmembrane helix</keyword>
<keyword evidence="6 7" id="KW-0472">Membrane</keyword>
<dbReference type="PANTHER" id="PTHR43731">
    <property type="entry name" value="RHOMBOID PROTEASE"/>
    <property type="match status" value="1"/>
</dbReference>
<accession>A0A376FZK3</accession>
<feature type="transmembrane region" description="Helical" evidence="7">
    <location>
        <begin position="61"/>
        <end position="79"/>
    </location>
</feature>
<dbReference type="EMBL" id="RHPO01000002">
    <property type="protein sequence ID" value="RRT94143.1"/>
    <property type="molecule type" value="Genomic_DNA"/>
</dbReference>
<dbReference type="InterPro" id="IPR050925">
    <property type="entry name" value="Rhomboid_protease_S54"/>
</dbReference>
<evidence type="ECO:0000256" key="1">
    <source>
        <dbReference type="ARBA" id="ARBA00004141"/>
    </source>
</evidence>
<organism evidence="10 11">
    <name type="scientific">Empedobacter falsenii</name>
    <dbReference type="NCBI Taxonomy" id="343874"/>
    <lineage>
        <taxon>Bacteria</taxon>
        <taxon>Pseudomonadati</taxon>
        <taxon>Bacteroidota</taxon>
        <taxon>Flavobacteriia</taxon>
        <taxon>Flavobacteriales</taxon>
        <taxon>Weeksellaceae</taxon>
        <taxon>Empedobacter</taxon>
    </lineage>
</organism>
<evidence type="ECO:0000313" key="12">
    <source>
        <dbReference type="Proteomes" id="UP000267844"/>
    </source>
</evidence>
<dbReference type="InterPro" id="IPR022764">
    <property type="entry name" value="Peptidase_S54_rhomboid_dom"/>
</dbReference>
<feature type="domain" description="Peptidase S54 rhomboid" evidence="8">
    <location>
        <begin position="43"/>
        <end position="204"/>
    </location>
</feature>
<feature type="transmembrane region" description="Helical" evidence="7">
    <location>
        <begin position="99"/>
        <end position="119"/>
    </location>
</feature>
<evidence type="ECO:0000313" key="10">
    <source>
        <dbReference type="EMBL" id="STD53121.1"/>
    </source>
</evidence>
<gene>
    <name evidence="9" type="ORF">EGI89_01895</name>
    <name evidence="10" type="ORF">NCTC13456_00334</name>
</gene>
<evidence type="ECO:0000256" key="3">
    <source>
        <dbReference type="ARBA" id="ARBA00022692"/>
    </source>
</evidence>
<dbReference type="GO" id="GO:0006508">
    <property type="term" value="P:proteolysis"/>
    <property type="evidence" value="ECO:0007669"/>
    <property type="project" value="UniProtKB-KW"/>
</dbReference>
<dbReference type="Pfam" id="PF01694">
    <property type="entry name" value="Rhomboid"/>
    <property type="match status" value="1"/>
</dbReference>
<comment type="similarity">
    <text evidence="2">Belongs to the peptidase S54 family.</text>
</comment>
<evidence type="ECO:0000256" key="6">
    <source>
        <dbReference type="ARBA" id="ARBA00023136"/>
    </source>
</evidence>
<evidence type="ECO:0000313" key="9">
    <source>
        <dbReference type="EMBL" id="RRT94143.1"/>
    </source>
</evidence>
<feature type="transmembrane region" description="Helical" evidence="7">
    <location>
        <begin position="187"/>
        <end position="207"/>
    </location>
</feature>
<dbReference type="SUPFAM" id="SSF144091">
    <property type="entry name" value="Rhomboid-like"/>
    <property type="match status" value="1"/>
</dbReference>
<feature type="transmembrane region" description="Helical" evidence="7">
    <location>
        <begin position="6"/>
        <end position="23"/>
    </location>
</feature>
<reference evidence="10 11" key="1">
    <citation type="submission" date="2018-06" db="EMBL/GenBank/DDBJ databases">
        <authorList>
            <consortium name="Pathogen Informatics"/>
            <person name="Doyle S."/>
        </authorList>
    </citation>
    <scope>NUCLEOTIDE SEQUENCE [LARGE SCALE GENOMIC DNA]</scope>
    <source>
        <strain evidence="10 11">NCTC13456</strain>
    </source>
</reference>
<dbReference type="RefSeq" id="WP_114998285.1">
    <property type="nucleotide sequence ID" value="NZ_JACAGH010000007.1"/>
</dbReference>
<reference evidence="9 12" key="2">
    <citation type="submission" date="2018-10" db="EMBL/GenBank/DDBJ databases">
        <title>Transmission dynamics of multidrug resistant bacteria on intensive care unit surfaces.</title>
        <authorList>
            <person name="D'Souza A.W."/>
            <person name="Potter R.F."/>
            <person name="Wallace M."/>
            <person name="Shupe A."/>
            <person name="Patel S."/>
            <person name="Sun S."/>
            <person name="Gul D."/>
            <person name="Kwon J.H."/>
            <person name="Andleeb S."/>
            <person name="Burnham C.-A.D."/>
            <person name="Dantas G."/>
        </authorList>
    </citation>
    <scope>NUCLEOTIDE SEQUENCE [LARGE SCALE GENOMIC DNA]</scope>
    <source>
        <strain evidence="9 12">WF_348</strain>
    </source>
</reference>
<protein>
    <submittedName>
        <fullName evidence="9">Rhomboid family intramembrane serine protease</fullName>
    </submittedName>
    <submittedName>
        <fullName evidence="10">Rhombosortase</fullName>
    </submittedName>
</protein>
<evidence type="ECO:0000256" key="4">
    <source>
        <dbReference type="ARBA" id="ARBA00022801"/>
    </source>
</evidence>
<dbReference type="GO" id="GO:0016020">
    <property type="term" value="C:membrane"/>
    <property type="evidence" value="ECO:0007669"/>
    <property type="project" value="UniProtKB-SubCell"/>
</dbReference>
<dbReference type="Proteomes" id="UP000267844">
    <property type="component" value="Unassembled WGS sequence"/>
</dbReference>
<keyword evidence="4" id="KW-0378">Hydrolase</keyword>
<evidence type="ECO:0000256" key="2">
    <source>
        <dbReference type="ARBA" id="ARBA00009045"/>
    </source>
</evidence>
<evidence type="ECO:0000256" key="5">
    <source>
        <dbReference type="ARBA" id="ARBA00022989"/>
    </source>
</evidence>
<dbReference type="Proteomes" id="UP000254737">
    <property type="component" value="Unassembled WGS sequence"/>
</dbReference>
<sequence length="235" mass="26008">MGDISIVALVVIGLNVLVSWKGFNDLAFFEKYKFQVGSILYNKEYYRILSSGFLHVDFTHLLFNMLTLYFFANPVIGFFASPEGFLLGDFSNAKLNVGYGMFLLVFLAAVIGGNLLSLLIHKKETFYSAVGASGGVTGILFAAIAAFPEMELRLFFALPIPAWIFGILYLGYSVYGMKTNLGNIGHSAHLGGAIVGLLSAILFYPTILQINMYYILGMIVPLIVLFVMILREHRK</sequence>
<feature type="transmembrane region" description="Helical" evidence="7">
    <location>
        <begin position="126"/>
        <end position="148"/>
    </location>
</feature>
<feature type="transmembrane region" description="Helical" evidence="7">
    <location>
        <begin position="213"/>
        <end position="230"/>
    </location>
</feature>
<dbReference type="AlphaFoldDB" id="A0A376FZK3"/>
<feature type="transmembrane region" description="Helical" evidence="7">
    <location>
        <begin position="154"/>
        <end position="175"/>
    </location>
</feature>
<keyword evidence="9" id="KW-0645">Protease</keyword>
<evidence type="ECO:0000313" key="11">
    <source>
        <dbReference type="Proteomes" id="UP000254737"/>
    </source>
</evidence>
<evidence type="ECO:0000256" key="7">
    <source>
        <dbReference type="SAM" id="Phobius"/>
    </source>
</evidence>
<keyword evidence="3 7" id="KW-0812">Transmembrane</keyword>